<evidence type="ECO:0000259" key="3">
    <source>
        <dbReference type="PROSITE" id="PS50075"/>
    </source>
</evidence>
<dbReference type="PANTHER" id="PTHR45527">
    <property type="entry name" value="NONRIBOSOMAL PEPTIDE SYNTHETASE"/>
    <property type="match status" value="1"/>
</dbReference>
<dbReference type="Pfam" id="PF00550">
    <property type="entry name" value="PP-binding"/>
    <property type="match status" value="1"/>
</dbReference>
<dbReference type="InterPro" id="IPR020806">
    <property type="entry name" value="PKS_PP-bd"/>
</dbReference>
<dbReference type="Gene3D" id="1.10.1200.10">
    <property type="entry name" value="ACP-like"/>
    <property type="match status" value="1"/>
</dbReference>
<reference evidence="4 5" key="1">
    <citation type="submission" date="2024-09" db="EMBL/GenBank/DDBJ databases">
        <authorList>
            <person name="Sun Q."/>
            <person name="Mori K."/>
        </authorList>
    </citation>
    <scope>NUCLEOTIDE SEQUENCE [LARGE SCALE GENOMIC DNA]</scope>
    <source>
        <strain evidence="4 5">TBRC 7907</strain>
    </source>
</reference>
<dbReference type="EMBL" id="JBHLZU010000001">
    <property type="protein sequence ID" value="MFB9902340.1"/>
    <property type="molecule type" value="Genomic_DNA"/>
</dbReference>
<sequence length="106" mass="11985">MNWGKEVDAHFVYAGARKESGERALEEVIEHVREVWSEVLGHTDFDNETSFFEVGGHSVKATLMLIKLRRRVGVLLPVRQVFDHPTIQELAVVVESRIAASVSVRD</sequence>
<proteinExistence type="predicted"/>
<evidence type="ECO:0000313" key="4">
    <source>
        <dbReference type="EMBL" id="MFB9902340.1"/>
    </source>
</evidence>
<evidence type="ECO:0000256" key="1">
    <source>
        <dbReference type="ARBA" id="ARBA00022450"/>
    </source>
</evidence>
<name>A0ABV5ZPM7_9PSEU</name>
<protein>
    <submittedName>
        <fullName evidence="4">Acyl carrier protein</fullName>
    </submittedName>
</protein>
<evidence type="ECO:0000313" key="5">
    <source>
        <dbReference type="Proteomes" id="UP001589693"/>
    </source>
</evidence>
<feature type="domain" description="Carrier" evidence="3">
    <location>
        <begin position="23"/>
        <end position="98"/>
    </location>
</feature>
<dbReference type="Proteomes" id="UP001589693">
    <property type="component" value="Unassembled WGS sequence"/>
</dbReference>
<dbReference type="InterPro" id="IPR036736">
    <property type="entry name" value="ACP-like_sf"/>
</dbReference>
<organism evidence="4 5">
    <name type="scientific">Allokutzneria oryzae</name>
    <dbReference type="NCBI Taxonomy" id="1378989"/>
    <lineage>
        <taxon>Bacteria</taxon>
        <taxon>Bacillati</taxon>
        <taxon>Actinomycetota</taxon>
        <taxon>Actinomycetes</taxon>
        <taxon>Pseudonocardiales</taxon>
        <taxon>Pseudonocardiaceae</taxon>
        <taxon>Allokutzneria</taxon>
    </lineage>
</organism>
<keyword evidence="5" id="KW-1185">Reference proteome</keyword>
<dbReference type="RefSeq" id="WP_377849427.1">
    <property type="nucleotide sequence ID" value="NZ_JBHLZU010000001.1"/>
</dbReference>
<dbReference type="SMART" id="SM00823">
    <property type="entry name" value="PKS_PP"/>
    <property type="match status" value="1"/>
</dbReference>
<dbReference type="SUPFAM" id="SSF47336">
    <property type="entry name" value="ACP-like"/>
    <property type="match status" value="1"/>
</dbReference>
<keyword evidence="1" id="KW-0596">Phosphopantetheine</keyword>
<accession>A0ABV5ZPM7</accession>
<evidence type="ECO:0000256" key="2">
    <source>
        <dbReference type="ARBA" id="ARBA00022553"/>
    </source>
</evidence>
<keyword evidence="2" id="KW-0597">Phosphoprotein</keyword>
<comment type="caution">
    <text evidence="4">The sequence shown here is derived from an EMBL/GenBank/DDBJ whole genome shotgun (WGS) entry which is preliminary data.</text>
</comment>
<dbReference type="InterPro" id="IPR009081">
    <property type="entry name" value="PP-bd_ACP"/>
</dbReference>
<dbReference type="PROSITE" id="PS50075">
    <property type="entry name" value="CARRIER"/>
    <property type="match status" value="1"/>
</dbReference>
<gene>
    <name evidence="4" type="ORF">ACFFQA_00180</name>
</gene>
<dbReference type="PANTHER" id="PTHR45527:SF1">
    <property type="entry name" value="FATTY ACID SYNTHASE"/>
    <property type="match status" value="1"/>
</dbReference>